<keyword evidence="7" id="KW-0902">Two-component regulatory system</keyword>
<dbReference type="InterPro" id="IPR036890">
    <property type="entry name" value="HATPase_C_sf"/>
</dbReference>
<dbReference type="EMBL" id="JAMQOL010000034">
    <property type="protein sequence ID" value="MCM4080748.1"/>
    <property type="molecule type" value="Genomic_DNA"/>
</dbReference>
<feature type="domain" description="Histidine kinase" evidence="9">
    <location>
        <begin position="25"/>
        <end position="239"/>
    </location>
</feature>
<dbReference type="InterPro" id="IPR004358">
    <property type="entry name" value="Sig_transdc_His_kin-like_C"/>
</dbReference>
<dbReference type="Gene3D" id="3.30.565.10">
    <property type="entry name" value="Histidine kinase-like ATPase, C-terminal domain"/>
    <property type="match status" value="1"/>
</dbReference>
<dbReference type="SUPFAM" id="SSF55874">
    <property type="entry name" value="ATPase domain of HSP90 chaperone/DNA topoisomerase II/histidine kinase"/>
    <property type="match status" value="1"/>
</dbReference>
<dbReference type="InterPro" id="IPR003661">
    <property type="entry name" value="HisK_dim/P_dom"/>
</dbReference>
<protein>
    <recommendedName>
        <fullName evidence="8">Sensor-like histidine kinase SenX3</fullName>
        <ecNumber evidence="3">2.7.13.3</ecNumber>
    </recommendedName>
</protein>
<accession>A0ABT0Y5E6</accession>
<comment type="subcellular location">
    <subcellularLocation>
        <location evidence="2">Cell membrane</location>
    </subcellularLocation>
</comment>
<evidence type="ECO:0000256" key="8">
    <source>
        <dbReference type="ARBA" id="ARBA00039401"/>
    </source>
</evidence>
<dbReference type="RefSeq" id="WP_251800525.1">
    <property type="nucleotide sequence ID" value="NZ_JAMQOL010000034.1"/>
</dbReference>
<dbReference type="Pfam" id="PF02518">
    <property type="entry name" value="HATPase_c"/>
    <property type="match status" value="1"/>
</dbReference>
<dbReference type="GO" id="GO:0005524">
    <property type="term" value="F:ATP binding"/>
    <property type="evidence" value="ECO:0007669"/>
    <property type="project" value="UniProtKB-KW"/>
</dbReference>
<dbReference type="Gene3D" id="1.10.287.130">
    <property type="match status" value="1"/>
</dbReference>
<dbReference type="SMART" id="SM00388">
    <property type="entry name" value="HisKA"/>
    <property type="match status" value="1"/>
</dbReference>
<name>A0ABT0Y5E6_9ACTN</name>
<evidence type="ECO:0000256" key="1">
    <source>
        <dbReference type="ARBA" id="ARBA00000085"/>
    </source>
</evidence>
<keyword evidence="6" id="KW-0418">Kinase</keyword>
<evidence type="ECO:0000256" key="7">
    <source>
        <dbReference type="ARBA" id="ARBA00023012"/>
    </source>
</evidence>
<proteinExistence type="predicted"/>
<dbReference type="InterPro" id="IPR005467">
    <property type="entry name" value="His_kinase_dom"/>
</dbReference>
<keyword evidence="10" id="KW-0547">Nucleotide-binding</keyword>
<organism evidence="10 11">
    <name type="scientific">Paractinoplanes hotanensis</name>
    <dbReference type="NCBI Taxonomy" id="2906497"/>
    <lineage>
        <taxon>Bacteria</taxon>
        <taxon>Bacillati</taxon>
        <taxon>Actinomycetota</taxon>
        <taxon>Actinomycetes</taxon>
        <taxon>Micromonosporales</taxon>
        <taxon>Micromonosporaceae</taxon>
        <taxon>Paractinoplanes</taxon>
    </lineage>
</organism>
<dbReference type="InterPro" id="IPR036097">
    <property type="entry name" value="HisK_dim/P_sf"/>
</dbReference>
<dbReference type="CDD" id="cd00082">
    <property type="entry name" value="HisKA"/>
    <property type="match status" value="1"/>
</dbReference>
<dbReference type="EC" id="2.7.13.3" evidence="3"/>
<keyword evidence="4" id="KW-0597">Phosphoprotein</keyword>
<dbReference type="PANTHER" id="PTHR42878:SF15">
    <property type="entry name" value="BACTERIOPHYTOCHROME"/>
    <property type="match status" value="1"/>
</dbReference>
<dbReference type="InterPro" id="IPR003594">
    <property type="entry name" value="HATPase_dom"/>
</dbReference>
<evidence type="ECO:0000256" key="2">
    <source>
        <dbReference type="ARBA" id="ARBA00004236"/>
    </source>
</evidence>
<comment type="caution">
    <text evidence="10">The sequence shown here is derived from an EMBL/GenBank/DDBJ whole genome shotgun (WGS) entry which is preliminary data.</text>
</comment>
<gene>
    <name evidence="10" type="ORF">LXN57_24520</name>
</gene>
<evidence type="ECO:0000256" key="5">
    <source>
        <dbReference type="ARBA" id="ARBA00022679"/>
    </source>
</evidence>
<evidence type="ECO:0000313" key="11">
    <source>
        <dbReference type="Proteomes" id="UP001523216"/>
    </source>
</evidence>
<keyword evidence="10" id="KW-0067">ATP-binding</keyword>
<reference evidence="10 11" key="1">
    <citation type="submission" date="2022-06" db="EMBL/GenBank/DDBJ databases">
        <title>Actinoplanes abujensis sp. nov., isolated from Nigerian arid soil.</title>
        <authorList>
            <person name="Ding P."/>
        </authorList>
    </citation>
    <scope>NUCLEOTIDE SEQUENCE [LARGE SCALE GENOMIC DNA]</scope>
    <source>
        <strain evidence="11">TRM88002</strain>
    </source>
</reference>
<dbReference type="PROSITE" id="PS50109">
    <property type="entry name" value="HIS_KIN"/>
    <property type="match status" value="1"/>
</dbReference>
<dbReference type="Proteomes" id="UP001523216">
    <property type="component" value="Unassembled WGS sequence"/>
</dbReference>
<dbReference type="InterPro" id="IPR050351">
    <property type="entry name" value="BphY/WalK/GraS-like"/>
</dbReference>
<sequence>MTTGHRDLHDELAEQVRELDAFAYSVSHDLRAPLRSLEGFSQILLEEHAAGLDDEGRRYLERIRANVERMTEMMDALLELSHAARSQLHRQTTDISALAREVAAELTAADPGRPVRFAIAEGLVAPGDPQLIRLVLQNLLGNAHKFTAKRPDALIELDSERQDGVDVYAVRDNGAGFEPRQAHRMFDPFQRLHLAAEFEGTGVGLAIVRRIVARHGGKITASGEPGAGAVVRFSLTPGPAGWELR</sequence>
<evidence type="ECO:0000259" key="9">
    <source>
        <dbReference type="PROSITE" id="PS50109"/>
    </source>
</evidence>
<dbReference type="PANTHER" id="PTHR42878">
    <property type="entry name" value="TWO-COMPONENT HISTIDINE KINASE"/>
    <property type="match status" value="1"/>
</dbReference>
<evidence type="ECO:0000256" key="3">
    <source>
        <dbReference type="ARBA" id="ARBA00012438"/>
    </source>
</evidence>
<evidence type="ECO:0000256" key="6">
    <source>
        <dbReference type="ARBA" id="ARBA00022777"/>
    </source>
</evidence>
<dbReference type="SMART" id="SM00387">
    <property type="entry name" value="HATPase_c"/>
    <property type="match status" value="1"/>
</dbReference>
<evidence type="ECO:0000256" key="4">
    <source>
        <dbReference type="ARBA" id="ARBA00022553"/>
    </source>
</evidence>
<keyword evidence="11" id="KW-1185">Reference proteome</keyword>
<dbReference type="Pfam" id="PF00512">
    <property type="entry name" value="HisKA"/>
    <property type="match status" value="1"/>
</dbReference>
<dbReference type="PRINTS" id="PR00344">
    <property type="entry name" value="BCTRLSENSOR"/>
</dbReference>
<comment type="catalytic activity">
    <reaction evidence="1">
        <text>ATP + protein L-histidine = ADP + protein N-phospho-L-histidine.</text>
        <dbReference type="EC" id="2.7.13.3"/>
    </reaction>
</comment>
<keyword evidence="5" id="KW-0808">Transferase</keyword>
<dbReference type="SUPFAM" id="SSF47384">
    <property type="entry name" value="Homodimeric domain of signal transducing histidine kinase"/>
    <property type="match status" value="1"/>
</dbReference>
<evidence type="ECO:0000313" key="10">
    <source>
        <dbReference type="EMBL" id="MCM4080748.1"/>
    </source>
</evidence>